<dbReference type="AlphaFoldDB" id="A0A840UMI4"/>
<dbReference type="RefSeq" id="WP_183863217.1">
    <property type="nucleotide sequence ID" value="NZ_JACHFH010000048.1"/>
</dbReference>
<accession>A0A840UMI4</accession>
<dbReference type="EMBL" id="JACHFH010000048">
    <property type="protein sequence ID" value="MBB5337420.1"/>
    <property type="molecule type" value="Genomic_DNA"/>
</dbReference>
<name>A0A840UMI4_9FIRM</name>
<dbReference type="Proteomes" id="UP000559117">
    <property type="component" value="Unassembled WGS sequence"/>
</dbReference>
<evidence type="ECO:0000313" key="2">
    <source>
        <dbReference type="Proteomes" id="UP000559117"/>
    </source>
</evidence>
<proteinExistence type="predicted"/>
<sequence length="45" mass="5186">MINEDVKKVLTECMWDLATCSNNQPNVIPVARQTHEIKFKQINGK</sequence>
<gene>
    <name evidence="1" type="ORF">HNR32_002582</name>
</gene>
<protein>
    <submittedName>
        <fullName evidence="1">Uncharacterized protein</fullName>
    </submittedName>
</protein>
<evidence type="ECO:0000313" key="1">
    <source>
        <dbReference type="EMBL" id="MBB5337420.1"/>
    </source>
</evidence>
<keyword evidence="2" id="KW-1185">Reference proteome</keyword>
<comment type="caution">
    <text evidence="1">The sequence shown here is derived from an EMBL/GenBank/DDBJ whole genome shotgun (WGS) entry which is preliminary data.</text>
</comment>
<reference evidence="1 2" key="1">
    <citation type="submission" date="2020-08" db="EMBL/GenBank/DDBJ databases">
        <title>Genomic Encyclopedia of Type Strains, Phase IV (KMG-IV): sequencing the most valuable type-strain genomes for metagenomic binning, comparative biology and taxonomic classification.</title>
        <authorList>
            <person name="Goeker M."/>
        </authorList>
    </citation>
    <scope>NUCLEOTIDE SEQUENCE [LARGE SCALE GENOMIC DNA]</scope>
    <source>
        <strain evidence="1 2">DSM 24661</strain>
    </source>
</reference>
<organism evidence="1 2">
    <name type="scientific">Pectinatus brassicae</name>
    <dbReference type="NCBI Taxonomy" id="862415"/>
    <lineage>
        <taxon>Bacteria</taxon>
        <taxon>Bacillati</taxon>
        <taxon>Bacillota</taxon>
        <taxon>Negativicutes</taxon>
        <taxon>Selenomonadales</taxon>
        <taxon>Selenomonadaceae</taxon>
        <taxon>Pectinatus</taxon>
    </lineage>
</organism>